<evidence type="ECO:0000313" key="3">
    <source>
        <dbReference type="Proteomes" id="UP000184368"/>
    </source>
</evidence>
<proteinExistence type="predicted"/>
<dbReference type="OrthoDB" id="9957142at2"/>
<reference evidence="2 3" key="1">
    <citation type="submission" date="2016-11" db="EMBL/GenBank/DDBJ databases">
        <authorList>
            <person name="Jaros S."/>
            <person name="Januszkiewicz K."/>
            <person name="Wedrychowicz H."/>
        </authorList>
    </citation>
    <scope>NUCLEOTIDE SEQUENCE [LARGE SCALE GENOMIC DNA]</scope>
    <source>
        <strain evidence="2 3">DSM 26897</strain>
    </source>
</reference>
<gene>
    <name evidence="2" type="ORF">SAMN05444008_112215</name>
</gene>
<dbReference type="EMBL" id="FQUO01000012">
    <property type="protein sequence ID" value="SHF83332.1"/>
    <property type="molecule type" value="Genomic_DNA"/>
</dbReference>
<organism evidence="2 3">
    <name type="scientific">Cnuella takakiae</name>
    <dbReference type="NCBI Taxonomy" id="1302690"/>
    <lineage>
        <taxon>Bacteria</taxon>
        <taxon>Pseudomonadati</taxon>
        <taxon>Bacteroidota</taxon>
        <taxon>Chitinophagia</taxon>
        <taxon>Chitinophagales</taxon>
        <taxon>Chitinophagaceae</taxon>
        <taxon>Cnuella</taxon>
    </lineage>
</organism>
<feature type="region of interest" description="Disordered" evidence="1">
    <location>
        <begin position="55"/>
        <end position="78"/>
    </location>
</feature>
<name>A0A1M5EWB0_9BACT</name>
<evidence type="ECO:0000313" key="2">
    <source>
        <dbReference type="EMBL" id="SHF83332.1"/>
    </source>
</evidence>
<accession>A0A1M5EWB0</accession>
<sequence>MARPGLGTLLLAGAAAFGYYKYSKMTAAEKEQLKQKAVKLYDDNVPQNVKDMIAGKQGGQTQPAGGNFNGGTDGFSQM</sequence>
<keyword evidence="3" id="KW-1185">Reference proteome</keyword>
<dbReference type="RefSeq" id="WP_073045146.1">
    <property type="nucleotide sequence ID" value="NZ_FQUO01000012.1"/>
</dbReference>
<feature type="compositionally biased region" description="Gly residues" evidence="1">
    <location>
        <begin position="67"/>
        <end position="78"/>
    </location>
</feature>
<dbReference type="Proteomes" id="UP000184368">
    <property type="component" value="Unassembled WGS sequence"/>
</dbReference>
<dbReference type="AlphaFoldDB" id="A0A1M5EWB0"/>
<protein>
    <submittedName>
        <fullName evidence="2">Uncharacterized protein</fullName>
    </submittedName>
</protein>
<evidence type="ECO:0000256" key="1">
    <source>
        <dbReference type="SAM" id="MobiDB-lite"/>
    </source>
</evidence>